<dbReference type="EMBL" id="SEWE01000051">
    <property type="protein sequence ID" value="RYU77138.1"/>
    <property type="molecule type" value="Genomic_DNA"/>
</dbReference>
<accession>A0A4Q5L809</accession>
<evidence type="ECO:0000313" key="1">
    <source>
        <dbReference type="EMBL" id="RYU77138.1"/>
    </source>
</evidence>
<sequence>MKNPAEYLDDHVFEARRPRKELQAVVAYNDAVRAVEQALADAEKYKYLLMRALRRHADDMAALIPSAAPAEELTILPLYPEPQQERAA</sequence>
<gene>
    <name evidence="1" type="ORF">EWM57_17960</name>
</gene>
<dbReference type="AlphaFoldDB" id="A0A4Q5L809"/>
<dbReference type="OrthoDB" id="885504at2"/>
<comment type="caution">
    <text evidence="1">The sequence shown here is derived from an EMBL/GenBank/DDBJ whole genome shotgun (WGS) entry which is preliminary data.</text>
</comment>
<organism evidence="1 2">
    <name type="scientific">Hymenobacter persicinus</name>
    <dbReference type="NCBI Taxonomy" id="2025506"/>
    <lineage>
        <taxon>Bacteria</taxon>
        <taxon>Pseudomonadati</taxon>
        <taxon>Bacteroidota</taxon>
        <taxon>Cytophagia</taxon>
        <taxon>Cytophagales</taxon>
        <taxon>Hymenobacteraceae</taxon>
        <taxon>Hymenobacter</taxon>
    </lineage>
</organism>
<proteinExistence type="predicted"/>
<evidence type="ECO:0000313" key="2">
    <source>
        <dbReference type="Proteomes" id="UP000294155"/>
    </source>
</evidence>
<name>A0A4Q5L809_9BACT</name>
<protein>
    <submittedName>
        <fullName evidence="1">Uncharacterized protein</fullName>
    </submittedName>
</protein>
<dbReference type="Proteomes" id="UP000294155">
    <property type="component" value="Unassembled WGS sequence"/>
</dbReference>
<dbReference type="RefSeq" id="WP_129922604.1">
    <property type="nucleotide sequence ID" value="NZ_SEWE01000051.1"/>
</dbReference>
<reference evidence="1 2" key="1">
    <citation type="submission" date="2019-02" db="EMBL/GenBank/DDBJ databases">
        <title>Bacterial novel species isolated from soil.</title>
        <authorList>
            <person name="Jung H.-Y."/>
        </authorList>
    </citation>
    <scope>NUCLEOTIDE SEQUENCE [LARGE SCALE GENOMIC DNA]</scope>
    <source>
        <strain evidence="1 2">1-3-3-3</strain>
    </source>
</reference>
<keyword evidence="2" id="KW-1185">Reference proteome</keyword>